<sequence>MALETIASIIVKLVKLVLNFIILVLYRVGFAGDFLGVGGTWNLFEEKSSDVEIIASGVFVGYFVYTAVSLISLCLASSENKNTFTDILMNIVGVFLWIAVGATALHYWHGYLSEHKYTYVNSERQVGLALGSLSVLNGAVYLVDSVISVIFLIKAKLQ</sequence>
<dbReference type="InterPro" id="IPR038976">
    <property type="entry name" value="Ssk"/>
</dbReference>
<evidence type="ECO:0000313" key="3">
    <source>
        <dbReference type="EnsemblMetazoa" id="XP_019771509.1"/>
    </source>
</evidence>
<dbReference type="AlphaFoldDB" id="J3JYN4"/>
<feature type="transmembrane region" description="Helical" evidence="1">
    <location>
        <begin position="128"/>
        <end position="153"/>
    </location>
</feature>
<dbReference type="OrthoDB" id="6592556at2759"/>
<reference evidence="3" key="3">
    <citation type="submission" date="2024-08" db="UniProtKB">
        <authorList>
            <consortium name="EnsemblMetazoa"/>
        </authorList>
    </citation>
    <scope>IDENTIFICATION</scope>
</reference>
<feature type="transmembrane region" description="Helical" evidence="1">
    <location>
        <begin position="16"/>
        <end position="41"/>
    </location>
</feature>
<dbReference type="GO" id="GO:0005886">
    <property type="term" value="C:plasma membrane"/>
    <property type="evidence" value="ECO:0007669"/>
    <property type="project" value="TreeGrafter"/>
</dbReference>
<dbReference type="EnsemblMetazoa" id="XM_019915950.1">
    <property type="protein sequence ID" value="XP_019771509.1"/>
    <property type="gene ID" value="LOC109545325"/>
</dbReference>
<keyword evidence="1" id="KW-0812">Transmembrane</keyword>
<dbReference type="Proteomes" id="UP000019118">
    <property type="component" value="Unassembled WGS sequence"/>
</dbReference>
<keyword evidence="4" id="KW-1185">Reference proteome</keyword>
<reference evidence="4" key="2">
    <citation type="journal article" date="2013" name="Genome Biol.">
        <title>Draft genome of the mountain pine beetle, Dendroctonus ponderosae Hopkins, a major forest pest.</title>
        <authorList>
            <person name="Keeling C.I."/>
            <person name="Yuen M.M."/>
            <person name="Liao N.Y."/>
            <person name="Docking T.R."/>
            <person name="Chan S.K."/>
            <person name="Taylor G.A."/>
            <person name="Palmquist D.L."/>
            <person name="Jackman S.D."/>
            <person name="Nguyen A."/>
            <person name="Li M."/>
            <person name="Henderson H."/>
            <person name="Janes J.K."/>
            <person name="Zhao Y."/>
            <person name="Pandoh P."/>
            <person name="Moore R."/>
            <person name="Sperling F.A."/>
            <person name="Huber D.P."/>
            <person name="Birol I."/>
            <person name="Jones S.J."/>
            <person name="Bohlmann J."/>
        </authorList>
    </citation>
    <scope>NUCLEOTIDE SEQUENCE</scope>
</reference>
<evidence type="ECO:0008006" key="5">
    <source>
        <dbReference type="Google" id="ProtNLM"/>
    </source>
</evidence>
<protein>
    <recommendedName>
        <fullName evidence="5">MARVEL domain-containing protein</fullName>
    </recommendedName>
</protein>
<organism evidence="2">
    <name type="scientific">Dendroctonus ponderosae</name>
    <name type="common">Mountain pine beetle</name>
    <dbReference type="NCBI Taxonomy" id="77166"/>
    <lineage>
        <taxon>Eukaryota</taxon>
        <taxon>Metazoa</taxon>
        <taxon>Ecdysozoa</taxon>
        <taxon>Arthropoda</taxon>
        <taxon>Hexapoda</taxon>
        <taxon>Insecta</taxon>
        <taxon>Pterygota</taxon>
        <taxon>Neoptera</taxon>
        <taxon>Endopterygota</taxon>
        <taxon>Coleoptera</taxon>
        <taxon>Polyphaga</taxon>
        <taxon>Cucujiformia</taxon>
        <taxon>Curculionidae</taxon>
        <taxon>Scolytinae</taxon>
        <taxon>Dendroctonus</taxon>
    </lineage>
</organism>
<dbReference type="GO" id="GO:0019991">
    <property type="term" value="P:septate junction assembly"/>
    <property type="evidence" value="ECO:0007669"/>
    <property type="project" value="InterPro"/>
</dbReference>
<evidence type="ECO:0000313" key="4">
    <source>
        <dbReference type="Proteomes" id="UP000019118"/>
    </source>
</evidence>
<feature type="transmembrane region" description="Helical" evidence="1">
    <location>
        <begin position="87"/>
        <end position="108"/>
    </location>
</feature>
<evidence type="ECO:0000313" key="2">
    <source>
        <dbReference type="EMBL" id="AEE63321.1"/>
    </source>
</evidence>
<keyword evidence="1" id="KW-1133">Transmembrane helix</keyword>
<reference evidence="2" key="1">
    <citation type="journal article" date="2012" name="Insect Biochem. Mol. Biol.">
        <title>Transcriptome and full-length cDNA resources for the mountain pine beetle, Dendroctonus ponderosae Hopkins, a major insect pest of pine forests.</title>
        <authorList>
            <person name="Keeling C.I."/>
            <person name="Henderson H."/>
            <person name="Li M."/>
            <person name="Yuen M."/>
            <person name="Clark E.L."/>
            <person name="Fraser J.D."/>
            <person name="Huber D.P."/>
            <person name="Liao N.Y."/>
            <person name="Roderick Docking T."/>
            <person name="Birol I."/>
            <person name="Chan S.K."/>
            <person name="Taylor G.A."/>
            <person name="Palmquist D."/>
            <person name="Jones S.J."/>
            <person name="Bohlmann J."/>
        </authorList>
    </citation>
    <scope>NUCLEOTIDE SEQUENCE</scope>
    <source>
        <tissue evidence="2">Midgut and adhering fatbody of emerged adults of both sexes after feeding on lodgepole pine for up to 64 h</tissue>
    </source>
</reference>
<dbReference type="PANTHER" id="PTHR36692">
    <property type="entry name" value="PROTEIN SNAKESKIN"/>
    <property type="match status" value="1"/>
</dbReference>
<keyword evidence="1" id="KW-0472">Membrane</keyword>
<accession>J3JYN4</accession>
<evidence type="ECO:0000256" key="1">
    <source>
        <dbReference type="SAM" id="Phobius"/>
    </source>
</evidence>
<dbReference type="EMBL" id="BT128363">
    <property type="protein sequence ID" value="AEE63321.1"/>
    <property type="molecule type" value="mRNA"/>
</dbReference>
<gene>
    <name evidence="3" type="primary">109545325</name>
</gene>
<name>J3JYN4_DENPD</name>
<proteinExistence type="evidence at transcript level"/>
<feature type="transmembrane region" description="Helical" evidence="1">
    <location>
        <begin position="53"/>
        <end position="75"/>
    </location>
</feature>
<dbReference type="PANTHER" id="PTHR36692:SF3">
    <property type="entry name" value="PROTEIN SNAKESKIN"/>
    <property type="match status" value="1"/>
</dbReference>